<dbReference type="SMART" id="SM01014">
    <property type="entry name" value="ARID"/>
    <property type="match status" value="1"/>
</dbReference>
<keyword evidence="2" id="KW-0804">Transcription</keyword>
<dbReference type="GeneTree" id="ENSGT00940000163584"/>
<reference evidence="6" key="1">
    <citation type="submission" date="2025-08" db="UniProtKB">
        <authorList>
            <consortium name="Ensembl"/>
        </authorList>
    </citation>
    <scope>IDENTIFICATION</scope>
</reference>
<keyword evidence="1" id="KW-0805">Transcription regulation</keyword>
<dbReference type="STRING" id="205130.ENSMAMP00000003311"/>
<feature type="compositionally biased region" description="Acidic residues" evidence="4">
    <location>
        <begin position="358"/>
        <end position="367"/>
    </location>
</feature>
<keyword evidence="3" id="KW-0539">Nucleus</keyword>
<dbReference type="FunCoup" id="A0A3Q3L1B8">
    <property type="interactions" value="4"/>
</dbReference>
<sequence length="656" mass="73853">MVKKLTCLIVINQDYLETGQALSPKYVIFSVIITEEIQGEKSKEPMEELTEEQFLKDLYLFMKKRDTPIERIPNLGFKQNELKYPPLFQVTSQQLWKQVYNTLGGNPRSTSAATCTRRHYEKLLLPYECHVKGISINVLPQHQPRNFPYANYDKVDDGQRPAKRRLLSIPLEQVGNLLYLNKKNNMKSNQPACLQKHKLHFPKCQTIPLTSNGLSFQQCPYTLQSDPHAGVFPLSHHYPPYYHPNHAVLPPYVPIAPPMQTSHSPSVPRAQFTVHPSCINPVDRVKEPLEHLRNLAEWYKTSSGLTEPLNLSVKAASQESNRSPASSFGPPASSPKFLNKPSPLYTLHHRQVVRDEGCETQDGESDEGISPYPHPVKTKESCIIDVNAASRSPTYNSAPTLKTDHGTSLMTQKPGSPKTDFTVQPMEEREGSPEVMRLSLGDTVPSFPQDHGDKMEIEIPLSVFRSWLKLYGSSGMMHGAKQLTTLPTQEERSRQRDWSDTADLPTNMSFLMNPQDQSPAAEDLTLKCKNVPSPTPTRSPNHFTAYKSLPSGGILQNVPSQDIRPVDRQNNSRSPPYWDAYDKEIRAPHMQVKMNSYPLAFQQDLTSIKPYKEDTAQERSDTGPSAVLMVGSSSASLLQLTTEEVMKLKKIISSSL</sequence>
<keyword evidence="7" id="KW-1185">Reference proteome</keyword>
<dbReference type="InterPro" id="IPR051232">
    <property type="entry name" value="ARID/SWI1_ChromRemod"/>
</dbReference>
<dbReference type="Proteomes" id="UP000261640">
    <property type="component" value="Unplaced"/>
</dbReference>
<dbReference type="AlphaFoldDB" id="A0A3Q3L1B8"/>
<dbReference type="InterPro" id="IPR036431">
    <property type="entry name" value="ARID_dom_sf"/>
</dbReference>
<dbReference type="GO" id="GO:0000976">
    <property type="term" value="F:transcription cis-regulatory region binding"/>
    <property type="evidence" value="ECO:0007669"/>
    <property type="project" value="TreeGrafter"/>
</dbReference>
<dbReference type="Gene3D" id="1.10.150.60">
    <property type="entry name" value="ARID DNA-binding domain"/>
    <property type="match status" value="2"/>
</dbReference>
<dbReference type="InterPro" id="IPR001606">
    <property type="entry name" value="ARID_dom"/>
</dbReference>
<evidence type="ECO:0000259" key="5">
    <source>
        <dbReference type="PROSITE" id="PS51011"/>
    </source>
</evidence>
<evidence type="ECO:0000313" key="7">
    <source>
        <dbReference type="Proteomes" id="UP000261640"/>
    </source>
</evidence>
<organism evidence="6 7">
    <name type="scientific">Mastacembelus armatus</name>
    <name type="common">zig-zag eel</name>
    <dbReference type="NCBI Taxonomy" id="205130"/>
    <lineage>
        <taxon>Eukaryota</taxon>
        <taxon>Metazoa</taxon>
        <taxon>Chordata</taxon>
        <taxon>Craniata</taxon>
        <taxon>Vertebrata</taxon>
        <taxon>Euteleostomi</taxon>
        <taxon>Actinopterygii</taxon>
        <taxon>Neopterygii</taxon>
        <taxon>Teleostei</taxon>
        <taxon>Neoteleostei</taxon>
        <taxon>Acanthomorphata</taxon>
        <taxon>Anabantaria</taxon>
        <taxon>Synbranchiformes</taxon>
        <taxon>Mastacembelidae</taxon>
        <taxon>Mastacembelus</taxon>
    </lineage>
</organism>
<dbReference type="GO" id="GO:0006357">
    <property type="term" value="P:regulation of transcription by RNA polymerase II"/>
    <property type="evidence" value="ECO:0007669"/>
    <property type="project" value="TreeGrafter"/>
</dbReference>
<name>A0A3Q3L1B8_9TELE</name>
<feature type="region of interest" description="Disordered" evidence="4">
    <location>
        <begin position="357"/>
        <end position="376"/>
    </location>
</feature>
<dbReference type="SMART" id="SM00501">
    <property type="entry name" value="BRIGHT"/>
    <property type="match status" value="1"/>
</dbReference>
<accession>A0A3Q3L1B8</accession>
<feature type="compositionally biased region" description="Polar residues" evidence="4">
    <location>
        <begin position="394"/>
        <end position="422"/>
    </location>
</feature>
<dbReference type="Ensembl" id="ENSMAMT00000003388.2">
    <property type="protein sequence ID" value="ENSMAMP00000003311.2"/>
    <property type="gene ID" value="ENSMAMG00000002268.2"/>
</dbReference>
<dbReference type="SUPFAM" id="SSF46774">
    <property type="entry name" value="ARID-like"/>
    <property type="match status" value="1"/>
</dbReference>
<dbReference type="Pfam" id="PF01388">
    <property type="entry name" value="ARID"/>
    <property type="match status" value="1"/>
</dbReference>
<dbReference type="PROSITE" id="PS51011">
    <property type="entry name" value="ARID"/>
    <property type="match status" value="1"/>
</dbReference>
<evidence type="ECO:0000256" key="4">
    <source>
        <dbReference type="SAM" id="MobiDB-lite"/>
    </source>
</evidence>
<dbReference type="InParanoid" id="A0A3Q3L1B8"/>
<feature type="domain" description="ARID" evidence="5">
    <location>
        <begin position="48"/>
        <end position="132"/>
    </location>
</feature>
<reference evidence="6" key="2">
    <citation type="submission" date="2025-09" db="UniProtKB">
        <authorList>
            <consortium name="Ensembl"/>
        </authorList>
    </citation>
    <scope>IDENTIFICATION</scope>
</reference>
<feature type="compositionally biased region" description="Low complexity" evidence="4">
    <location>
        <begin position="323"/>
        <end position="335"/>
    </location>
</feature>
<evidence type="ECO:0000313" key="6">
    <source>
        <dbReference type="Ensembl" id="ENSMAMP00000003311.2"/>
    </source>
</evidence>
<evidence type="ECO:0000256" key="2">
    <source>
        <dbReference type="ARBA" id="ARBA00023163"/>
    </source>
</evidence>
<dbReference type="GO" id="GO:0005634">
    <property type="term" value="C:nucleus"/>
    <property type="evidence" value="ECO:0007669"/>
    <property type="project" value="TreeGrafter"/>
</dbReference>
<dbReference type="PANTHER" id="PTHR13964">
    <property type="entry name" value="RBP-RELATED"/>
    <property type="match status" value="1"/>
</dbReference>
<dbReference type="PANTHER" id="PTHR13964:SF44">
    <property type="entry name" value="ARID DOMAIN-CONTAINING PROTEIN"/>
    <property type="match status" value="1"/>
</dbReference>
<evidence type="ECO:0000256" key="3">
    <source>
        <dbReference type="ARBA" id="ARBA00023242"/>
    </source>
</evidence>
<feature type="region of interest" description="Disordered" evidence="4">
    <location>
        <begin position="313"/>
        <end position="341"/>
    </location>
</feature>
<feature type="region of interest" description="Disordered" evidence="4">
    <location>
        <begin position="394"/>
        <end position="423"/>
    </location>
</feature>
<protein>
    <submittedName>
        <fullName evidence="6">AT-rich interaction domain 6</fullName>
    </submittedName>
</protein>
<proteinExistence type="predicted"/>
<evidence type="ECO:0000256" key="1">
    <source>
        <dbReference type="ARBA" id="ARBA00023015"/>
    </source>
</evidence>